<evidence type="ECO:0000313" key="6">
    <source>
        <dbReference type="Proteomes" id="UP000318453"/>
    </source>
</evidence>
<dbReference type="RefSeq" id="WP_146297540.1">
    <property type="nucleotide sequence ID" value="NZ_CP042327.1"/>
</dbReference>
<dbReference type="PANTHER" id="PTHR47962:SF5">
    <property type="entry name" value="ATP-DEPENDENT HELICASE LHR-RELATED"/>
    <property type="match status" value="1"/>
</dbReference>
<evidence type="ECO:0000256" key="1">
    <source>
        <dbReference type="ARBA" id="ARBA00022741"/>
    </source>
</evidence>
<keyword evidence="5" id="KW-0378">Hydrolase</keyword>
<accession>A0A5B8NQL8</accession>
<keyword evidence="5" id="KW-0614">Plasmid</keyword>
<dbReference type="SMART" id="SM00487">
    <property type="entry name" value="DEXDc"/>
    <property type="match status" value="1"/>
</dbReference>
<organism evidence="5 6">
    <name type="scientific">Euhalothece natronophila Z-M001</name>
    <dbReference type="NCBI Taxonomy" id="522448"/>
    <lineage>
        <taxon>Bacteria</taxon>
        <taxon>Bacillati</taxon>
        <taxon>Cyanobacteriota</taxon>
        <taxon>Cyanophyceae</taxon>
        <taxon>Oscillatoriophycideae</taxon>
        <taxon>Chroococcales</taxon>
        <taxon>Halothecacae</taxon>
        <taxon>Halothece cluster</taxon>
        <taxon>Euhalothece</taxon>
    </lineage>
</organism>
<evidence type="ECO:0000259" key="4">
    <source>
        <dbReference type="PROSITE" id="PS51194"/>
    </source>
</evidence>
<dbReference type="PANTHER" id="PTHR47962">
    <property type="entry name" value="ATP-DEPENDENT HELICASE LHR-RELATED-RELATED"/>
    <property type="match status" value="1"/>
</dbReference>
<dbReference type="InterPro" id="IPR011545">
    <property type="entry name" value="DEAD/DEAH_box_helicase_dom"/>
</dbReference>
<evidence type="ECO:0000259" key="3">
    <source>
        <dbReference type="PROSITE" id="PS51192"/>
    </source>
</evidence>
<dbReference type="InterPro" id="IPR018973">
    <property type="entry name" value="MZB"/>
</dbReference>
<dbReference type="OrthoDB" id="9774462at2"/>
<protein>
    <submittedName>
        <fullName evidence="5">DEAD/DEAH box helicase</fullName>
    </submittedName>
</protein>
<evidence type="ECO:0000313" key="5">
    <source>
        <dbReference type="EMBL" id="QDZ41623.1"/>
    </source>
</evidence>
<dbReference type="GO" id="GO:0003677">
    <property type="term" value="F:DNA binding"/>
    <property type="evidence" value="ECO:0007669"/>
    <property type="project" value="TreeGrafter"/>
</dbReference>
<feature type="domain" description="Helicase ATP-binding" evidence="3">
    <location>
        <begin position="192"/>
        <end position="374"/>
    </location>
</feature>
<dbReference type="InterPro" id="IPR001650">
    <property type="entry name" value="Helicase_C-like"/>
</dbReference>
<dbReference type="Gene3D" id="3.40.50.300">
    <property type="entry name" value="P-loop containing nucleotide triphosphate hydrolases"/>
    <property type="match status" value="2"/>
</dbReference>
<name>A0A5B8NQL8_9CHRO</name>
<dbReference type="PROSITE" id="PS51192">
    <property type="entry name" value="HELICASE_ATP_BIND_1"/>
    <property type="match status" value="1"/>
</dbReference>
<dbReference type="CDD" id="cd17923">
    <property type="entry name" value="DEXHc_Hrq1-like"/>
    <property type="match status" value="1"/>
</dbReference>
<dbReference type="KEGG" id="enn:FRE64_16760"/>
<dbReference type="PROSITE" id="PS51194">
    <property type="entry name" value="HELICASE_CTER"/>
    <property type="match status" value="1"/>
</dbReference>
<sequence length="1777" mass="204191">MRLQYLLEKGNKTLIRYIGLIIDEINPPLDCTGVDSLSEDQLEALFSEIPEDWDFTELENVFDSETITESFREQLITYINKRNGVPETEEEEQHTTDSEEKTLDIFRLRDEVVNDYRRYIESFLTIRDSKVYHFVQQALNQGHLWQDPLIQLNPAYEKTATTQDLIQNSVLHSHCQQYFPKFNFYKHQEDAIHRAQNNEPYVLTTGTGSGKSITYIVPIIDDLCRNPDLKGVRAILVYPMNALINSQKQEFEKYLENAGHSHIRVEQYTGQENLSRKTEIQNNPPHILLTNYVMLELMLSRHHEEKLVSSPKLKFLVLDELHTYRGRQGADVAMVIRKLRQRCGQNFLCIGTSATMSTEGTRQNRQETVAQVASQLFGVEVPVKNVIDETIKPAIEQNIPSVNELRQAVETGLPPISEQTKSAFFNHPLSPWIEQNFGLTQAEDGEWVRCTPITLQTGASHLAATTGLEVEPCLETLKQMFLWASRTKALAFRLHQFISQGGSVYATLEPHDQRELSLEGQYRTTRDRLLFPLLFCRECGQDYYQVVYDEEQGEVKPLSPFAEIEESSEAGYLTLDEPELWEEEDQERLPDNWFRVTKTKGRVPKKEYQKFIPRKLYIYPNGKVELGAVTKNQSPAPIPCWFIPKPFLTCLNCGVVHDKRRREYTKLARLSSEGRSTATTLLCLSAVTQLQQASEQQIISQDATKVLSFTDNRQDASLQAGHFNDFVQTSFLRGGLNQALREKQTLTHSELAQAVVKQMGITQDHYAKQPAEYGAGKKRNERAFRDLIEYRLYEDLRRGWRIMQPNLEQCGLLSIVYEGLEDLCETASVWEGDPILQQATPQQRYRATKVLLDQLRKQLALDAELLQRDRLERLQQETGQVLNDNWKIDPSENLRTAKWATWVQEEKGRGRKQELIKLTGRSRVGQFLRSPQAWEWRDQSLSEDDYQRLIIALVEVLCASGYLYREGNAVQLQVSSLIWQKETLDEIPLDPLNSKRLQGSEKTTTPVNQFFQQFYQQQAVTIQSLEGREHTGQVGTDLRQQREAQFREGKLASLFCSPTMELGIDISDLGVVHLRNVPPSPANYAQRSGRAGRSGQPALVITYASLGSGHDQYFFQRPDQMVSGVVFPPNLELANQDLIESHLYSLWLAYTGANLGGSMNEVLDLEHPDYPIRTDLRSQLTLAPSTLANCVQAAKTVLSDQFCQQDLEKAQWYGQEWIERVLNHALNQFDRACDRWRSLYHDAVQQLNSARQTIDDALRGSITKEEKENAEILEREAHRQLNILVGQSSKIQAQTELEYYPYRYLAAEGFLPGFNFPRLPVRAYLSYGDRSKMLSRPRVVAIRELAPSNILYYEGAKFEVFKTKIPVGGLQYERVAVCYQCGYFHRGEEYERDTCHNCRASLDADEKGNSAKLNHLLPMEMMITKRRDRVTCDEEERLKYGYQITTHFRYAEGRAKSAIVSNSQDSLLNLTYGETAEILRINRGLRQSKERGFKLDTTTGQWGEPKTEIPPEHLHSEVYPIVRDTCNILLVEPVNLPSDKAASYLASLQAVLQRAIQVVYKLEDDELASERLGNGKTLLFWEAAEGGVGVLSQILQDPNAFQRLAKTGLELCHFRDHEKPDCTQACYQCLLSYQNQFDHPLLDRHLIKPFLEQLEDSWITQESTPGEREQHYQWLWQQTDPDSELERQVLKAIYERGMKLPDSAQTLIPEAQCQPDFLYEVSKVAVFCDGSVHDTPQQRQQDRIQRDNLEFNSPYSVFSIRYDQDLSEQLDELGSLL</sequence>
<dbReference type="InterPro" id="IPR052511">
    <property type="entry name" value="ATP-dep_Helicase"/>
</dbReference>
<keyword evidence="2" id="KW-0067">ATP-binding</keyword>
<evidence type="ECO:0000256" key="2">
    <source>
        <dbReference type="ARBA" id="ARBA00022840"/>
    </source>
</evidence>
<gene>
    <name evidence="5" type="ORF">FRE64_16760</name>
</gene>
<keyword evidence="6" id="KW-1185">Reference proteome</keyword>
<dbReference type="GO" id="GO:0005524">
    <property type="term" value="F:ATP binding"/>
    <property type="evidence" value="ECO:0007669"/>
    <property type="project" value="UniProtKB-KW"/>
</dbReference>
<dbReference type="SMART" id="SM00490">
    <property type="entry name" value="HELICc"/>
    <property type="match status" value="1"/>
</dbReference>
<dbReference type="Pfam" id="PF09369">
    <property type="entry name" value="MZB"/>
    <property type="match status" value="1"/>
</dbReference>
<dbReference type="Pfam" id="PF00270">
    <property type="entry name" value="DEAD"/>
    <property type="match status" value="1"/>
</dbReference>
<dbReference type="EMBL" id="CP042327">
    <property type="protein sequence ID" value="QDZ41623.1"/>
    <property type="molecule type" value="Genomic_DNA"/>
</dbReference>
<dbReference type="InterPro" id="IPR027417">
    <property type="entry name" value="P-loop_NTPase"/>
</dbReference>
<dbReference type="InterPro" id="IPR014001">
    <property type="entry name" value="Helicase_ATP-bd"/>
</dbReference>
<proteinExistence type="predicted"/>
<dbReference type="Proteomes" id="UP000318453">
    <property type="component" value="Plasmid pEu1"/>
</dbReference>
<dbReference type="GO" id="GO:0004386">
    <property type="term" value="F:helicase activity"/>
    <property type="evidence" value="ECO:0007669"/>
    <property type="project" value="UniProtKB-KW"/>
</dbReference>
<keyword evidence="1" id="KW-0547">Nucleotide-binding</keyword>
<feature type="domain" description="Helicase C-terminal" evidence="4">
    <location>
        <begin position="983"/>
        <end position="1139"/>
    </location>
</feature>
<geneLocation type="plasmid" evidence="6">
    <name>peu1</name>
</geneLocation>
<dbReference type="SUPFAM" id="SSF52540">
    <property type="entry name" value="P-loop containing nucleoside triphosphate hydrolases"/>
    <property type="match status" value="2"/>
</dbReference>
<reference evidence="5" key="1">
    <citation type="submission" date="2019-08" db="EMBL/GenBank/DDBJ databases">
        <title>Carotenoids and Carotenoid Binding Proteins in the Halophilic Cyanobacterium Euhalothece sp. ZM00.</title>
        <authorList>
            <person name="Cho S.M."/>
            <person name="Song J.Y."/>
            <person name="Park Y.-I."/>
        </authorList>
    </citation>
    <scope>NUCLEOTIDE SEQUENCE [LARGE SCALE GENOMIC DNA]</scope>
    <source>
        <strain evidence="5">Z-M001</strain>
        <plasmid evidence="5">pEu1</plasmid>
    </source>
</reference>
<keyword evidence="5" id="KW-0347">Helicase</keyword>
<dbReference type="GO" id="GO:0016887">
    <property type="term" value="F:ATP hydrolysis activity"/>
    <property type="evidence" value="ECO:0007669"/>
    <property type="project" value="TreeGrafter"/>
</dbReference>
<dbReference type="Pfam" id="PF00271">
    <property type="entry name" value="Helicase_C"/>
    <property type="match status" value="1"/>
</dbReference>